<evidence type="ECO:0000256" key="2">
    <source>
        <dbReference type="ARBA" id="ARBA00022723"/>
    </source>
</evidence>
<gene>
    <name evidence="3" type="ORF">VCB98_11725</name>
</gene>
<dbReference type="EMBL" id="JAYGII010000035">
    <property type="protein sequence ID" value="MEA5446488.1"/>
    <property type="molecule type" value="Genomic_DNA"/>
</dbReference>
<dbReference type="InterPro" id="IPR007837">
    <property type="entry name" value="DinB"/>
</dbReference>
<reference evidence="3 4" key="1">
    <citation type="submission" date="2023-12" db="EMBL/GenBank/DDBJ databases">
        <title>Whole-genome sequencing of halo(alkali)philic microorganisms from hypersaline lakes.</title>
        <authorList>
            <person name="Sorokin D.Y."/>
            <person name="Merkel A.Y."/>
            <person name="Messina E."/>
            <person name="Yakimov M."/>
        </authorList>
    </citation>
    <scope>NUCLEOTIDE SEQUENCE [LARGE SCALE GENOMIC DNA]</scope>
    <source>
        <strain evidence="3 4">AB-CW1</strain>
    </source>
</reference>
<dbReference type="Pfam" id="PF05163">
    <property type="entry name" value="DinB"/>
    <property type="match status" value="1"/>
</dbReference>
<sequence>MRDEALTAAIEEHRDYLDQLSFLVRELDPEAYRLVDGPHGRYCIGKHLRHILDHCWAVLHASGSRIDYEQRDRNSLVESSPHAALESLAALREGFDAWVADRSGGETVSVQWQDTSGEVITARSSLIREVLFLSSHAVHHMAVIAMIVRQRGLELPPEFGLATSTRRYWAAQTDDEARKQATPA</sequence>
<dbReference type="Proteomes" id="UP001302316">
    <property type="component" value="Unassembled WGS sequence"/>
</dbReference>
<organism evidence="3 4">
    <name type="scientific">Natronospira elongata</name>
    <dbReference type="NCBI Taxonomy" id="3110268"/>
    <lineage>
        <taxon>Bacteria</taxon>
        <taxon>Pseudomonadati</taxon>
        <taxon>Pseudomonadota</taxon>
        <taxon>Gammaproteobacteria</taxon>
        <taxon>Natronospirales</taxon>
        <taxon>Natronospiraceae</taxon>
        <taxon>Natronospira</taxon>
    </lineage>
</organism>
<accession>A0AAP6MKX6</accession>
<dbReference type="PANTHER" id="PTHR39473">
    <property type="match status" value="1"/>
</dbReference>
<dbReference type="PANTHER" id="PTHR39473:SF1">
    <property type="entry name" value="DINB-LIKE DOMAIN-CONTAINING PROTEIN"/>
    <property type="match status" value="1"/>
</dbReference>
<dbReference type="AlphaFoldDB" id="A0AAP6MKX6"/>
<protein>
    <submittedName>
        <fullName evidence="3">DinB family protein</fullName>
    </submittedName>
</protein>
<dbReference type="SUPFAM" id="SSF109854">
    <property type="entry name" value="DinB/YfiT-like putative metalloenzymes"/>
    <property type="match status" value="1"/>
</dbReference>
<dbReference type="RefSeq" id="WP_346052751.1">
    <property type="nucleotide sequence ID" value="NZ_JAYGII010000035.1"/>
</dbReference>
<evidence type="ECO:0000313" key="3">
    <source>
        <dbReference type="EMBL" id="MEA5446488.1"/>
    </source>
</evidence>
<dbReference type="Gene3D" id="1.20.120.450">
    <property type="entry name" value="dinb family like domain"/>
    <property type="match status" value="1"/>
</dbReference>
<evidence type="ECO:0000256" key="1">
    <source>
        <dbReference type="ARBA" id="ARBA00008635"/>
    </source>
</evidence>
<proteinExistence type="inferred from homology"/>
<dbReference type="InterPro" id="IPR034660">
    <property type="entry name" value="DinB/YfiT-like"/>
</dbReference>
<comment type="caution">
    <text evidence="3">The sequence shown here is derived from an EMBL/GenBank/DDBJ whole genome shotgun (WGS) entry which is preliminary data.</text>
</comment>
<name>A0AAP6MKX6_9GAMM</name>
<keyword evidence="2" id="KW-0479">Metal-binding</keyword>
<evidence type="ECO:0000313" key="4">
    <source>
        <dbReference type="Proteomes" id="UP001302316"/>
    </source>
</evidence>
<dbReference type="GO" id="GO:0046872">
    <property type="term" value="F:metal ion binding"/>
    <property type="evidence" value="ECO:0007669"/>
    <property type="project" value="UniProtKB-KW"/>
</dbReference>
<keyword evidence="4" id="KW-1185">Reference proteome</keyword>
<comment type="similarity">
    <text evidence="1">Belongs to the DinB family.</text>
</comment>